<name>A0A921LA97_9LACO</name>
<evidence type="ECO:0000313" key="1">
    <source>
        <dbReference type="EMBL" id="HJF87613.1"/>
    </source>
</evidence>
<proteinExistence type="predicted"/>
<dbReference type="Proteomes" id="UP000747013">
    <property type="component" value="Unassembled WGS sequence"/>
</dbReference>
<dbReference type="EMBL" id="DYWC01000218">
    <property type="protein sequence ID" value="HJF87613.1"/>
    <property type="molecule type" value="Genomic_DNA"/>
</dbReference>
<comment type="caution">
    <text evidence="1">The sequence shown here is derived from an EMBL/GenBank/DDBJ whole genome shotgun (WGS) entry which is preliminary data.</text>
</comment>
<gene>
    <name evidence="1" type="ORF">K8V88_09285</name>
</gene>
<reference evidence="1" key="2">
    <citation type="submission" date="2021-09" db="EMBL/GenBank/DDBJ databases">
        <authorList>
            <person name="Gilroy R."/>
        </authorList>
    </citation>
    <scope>NUCLEOTIDE SEQUENCE</scope>
    <source>
        <strain evidence="1">7886</strain>
    </source>
</reference>
<protein>
    <submittedName>
        <fullName evidence="1">Uncharacterized protein</fullName>
    </submittedName>
</protein>
<reference evidence="1" key="1">
    <citation type="journal article" date="2021" name="PeerJ">
        <title>Extensive microbial diversity within the chicken gut microbiome revealed by metagenomics and culture.</title>
        <authorList>
            <person name="Gilroy R."/>
            <person name="Ravi A."/>
            <person name="Getino M."/>
            <person name="Pursley I."/>
            <person name="Horton D.L."/>
            <person name="Alikhan N.F."/>
            <person name="Baker D."/>
            <person name="Gharbi K."/>
            <person name="Hall N."/>
            <person name="Watson M."/>
            <person name="Adriaenssens E.M."/>
            <person name="Foster-Nyarko E."/>
            <person name="Jarju S."/>
            <person name="Secka A."/>
            <person name="Antonio M."/>
            <person name="Oren A."/>
            <person name="Chaudhuri R.R."/>
            <person name="La Ragione R."/>
            <person name="Hildebrand F."/>
            <person name="Pallen M.J."/>
        </authorList>
    </citation>
    <scope>NUCLEOTIDE SEQUENCE</scope>
    <source>
        <strain evidence="1">7886</strain>
    </source>
</reference>
<accession>A0A921LA97</accession>
<sequence length="113" mass="13488">MMQYYPTFTREEIGNMTLTEWKQRLKAHRYAYIEAESLFYQIPFIQQLTTITDKDGYYKYRSLKEIGIDLERQKSAISGKSQKKVNKYLQLQQRAERARQLAKKQIAKRKGGN</sequence>
<organism evidence="1 2">
    <name type="scientific">Companilactobacillus farciminis</name>
    <dbReference type="NCBI Taxonomy" id="1612"/>
    <lineage>
        <taxon>Bacteria</taxon>
        <taxon>Bacillati</taxon>
        <taxon>Bacillota</taxon>
        <taxon>Bacilli</taxon>
        <taxon>Lactobacillales</taxon>
        <taxon>Lactobacillaceae</taxon>
        <taxon>Companilactobacillus</taxon>
    </lineage>
</organism>
<evidence type="ECO:0000313" key="2">
    <source>
        <dbReference type="Proteomes" id="UP000747013"/>
    </source>
</evidence>
<dbReference type="AlphaFoldDB" id="A0A921LA97"/>